<dbReference type="InterPro" id="IPR050281">
    <property type="entry name" value="Flavin_monoamine_oxidase"/>
</dbReference>
<dbReference type="OrthoDB" id="7777654at2759"/>
<feature type="signal peptide" evidence="1">
    <location>
        <begin position="1"/>
        <end position="17"/>
    </location>
</feature>
<evidence type="ECO:0000313" key="3">
    <source>
        <dbReference type="EMBL" id="TPX12816.1"/>
    </source>
</evidence>
<dbReference type="GeneID" id="41974143"/>
<organism evidence="3 4">
    <name type="scientific">Thyridium curvatum</name>
    <dbReference type="NCBI Taxonomy" id="1093900"/>
    <lineage>
        <taxon>Eukaryota</taxon>
        <taxon>Fungi</taxon>
        <taxon>Dikarya</taxon>
        <taxon>Ascomycota</taxon>
        <taxon>Pezizomycotina</taxon>
        <taxon>Sordariomycetes</taxon>
        <taxon>Sordariomycetidae</taxon>
        <taxon>Thyridiales</taxon>
        <taxon>Thyridiaceae</taxon>
        <taxon>Thyridium</taxon>
    </lineage>
</organism>
<dbReference type="Gene3D" id="3.50.50.60">
    <property type="entry name" value="FAD/NAD(P)-binding domain"/>
    <property type="match status" value="1"/>
</dbReference>
<evidence type="ECO:0000256" key="1">
    <source>
        <dbReference type="SAM" id="SignalP"/>
    </source>
</evidence>
<keyword evidence="1" id="KW-0732">Signal</keyword>
<dbReference type="EMBL" id="SKBQ01000039">
    <property type="protein sequence ID" value="TPX12816.1"/>
    <property type="molecule type" value="Genomic_DNA"/>
</dbReference>
<dbReference type="AlphaFoldDB" id="A0A507B1A0"/>
<reference evidence="3 4" key="1">
    <citation type="submission" date="2019-06" db="EMBL/GenBank/DDBJ databases">
        <title>Draft genome sequence of the filamentous fungus Phialemoniopsis curvata isolated from diesel fuel.</title>
        <authorList>
            <person name="Varaljay V.A."/>
            <person name="Lyon W.J."/>
            <person name="Crouch A.L."/>
            <person name="Drake C.E."/>
            <person name="Hollomon J.M."/>
            <person name="Nadeau L.J."/>
            <person name="Nunn H.S."/>
            <person name="Stevenson B.S."/>
            <person name="Bojanowski C.L."/>
            <person name="Crookes-Goodson W.J."/>
        </authorList>
    </citation>
    <scope>NUCLEOTIDE SEQUENCE [LARGE SCALE GENOMIC DNA]</scope>
    <source>
        <strain evidence="3 4">D216</strain>
    </source>
</reference>
<dbReference type="Gene3D" id="3.90.660.10">
    <property type="match status" value="1"/>
</dbReference>
<proteinExistence type="predicted"/>
<dbReference type="Proteomes" id="UP000319257">
    <property type="component" value="Unassembled WGS sequence"/>
</dbReference>
<dbReference type="InterPro" id="IPR002937">
    <property type="entry name" value="Amino_oxidase"/>
</dbReference>
<accession>A0A507B1A0</accession>
<feature type="domain" description="Amine oxidase" evidence="2">
    <location>
        <begin position="179"/>
        <end position="662"/>
    </location>
</feature>
<evidence type="ECO:0000259" key="2">
    <source>
        <dbReference type="Pfam" id="PF01593"/>
    </source>
</evidence>
<dbReference type="Gene3D" id="1.20.1440.240">
    <property type="match status" value="1"/>
</dbReference>
<dbReference type="RefSeq" id="XP_030994527.1">
    <property type="nucleotide sequence ID" value="XM_031141358.1"/>
</dbReference>
<evidence type="ECO:0000313" key="4">
    <source>
        <dbReference type="Proteomes" id="UP000319257"/>
    </source>
</evidence>
<dbReference type="InParanoid" id="A0A507B1A0"/>
<dbReference type="PANTHER" id="PTHR10742">
    <property type="entry name" value="FLAVIN MONOAMINE OXIDASE"/>
    <property type="match status" value="1"/>
</dbReference>
<protein>
    <recommendedName>
        <fullName evidence="2">Amine oxidase domain-containing protein</fullName>
    </recommendedName>
</protein>
<dbReference type="SUPFAM" id="SSF54373">
    <property type="entry name" value="FAD-linked reductases, C-terminal domain"/>
    <property type="match status" value="1"/>
</dbReference>
<comment type="caution">
    <text evidence="3">The sequence shown here is derived from an EMBL/GenBank/DDBJ whole genome shotgun (WGS) entry which is preliminary data.</text>
</comment>
<dbReference type="PANTHER" id="PTHR10742:SF382">
    <property type="entry name" value="AMINE OXIDASE DOMAIN-CONTAINING PROTEIN"/>
    <property type="match status" value="1"/>
</dbReference>
<dbReference type="InterPro" id="IPR036188">
    <property type="entry name" value="FAD/NAD-bd_sf"/>
</dbReference>
<keyword evidence="4" id="KW-1185">Reference proteome</keyword>
<dbReference type="SUPFAM" id="SSF51905">
    <property type="entry name" value="FAD/NAD(P)-binding domain"/>
    <property type="match status" value="1"/>
</dbReference>
<name>A0A507B1A0_9PEZI</name>
<dbReference type="Pfam" id="PF01593">
    <property type="entry name" value="Amino_oxidase"/>
    <property type="match status" value="1"/>
</dbReference>
<feature type="chain" id="PRO_5021496630" description="Amine oxidase domain-containing protein" evidence="1">
    <location>
        <begin position="18"/>
        <end position="687"/>
    </location>
</feature>
<gene>
    <name evidence="3" type="ORF">E0L32_006696</name>
</gene>
<dbReference type="STRING" id="1093900.A0A507B1A0"/>
<dbReference type="GO" id="GO:0001716">
    <property type="term" value="F:L-amino-acid oxidase activity"/>
    <property type="evidence" value="ECO:0007669"/>
    <property type="project" value="TreeGrafter"/>
</dbReference>
<sequence>MAPVFASLVLGLGAVAAASPSRLPVRLETRGPIESRLANIHLSFESPIDGPITFTYGSCSSLYQRDAHHTVARGHHASADRLVWILPDDAASGGCISAWTESGVLIGRSESQQVNAKGLRRRSTIPKRDVAGITMTQGNGIDAWGPWFDGVEALKASNISAVDVKDAKSKHVGIVGAGMSGLMTYLCLTQAGFSNVEIIEAGQRLGGRVHTEYLSGGPFDYSYQGKSKMGPMRFPKTITLGNETYNVSDHQLVFQLAAEMNMLNNHDKNLSVDFIPWYQSNQNGLYFKNGIKLANGLPPTVAQTAANSSLKVTKPMDASTKDLQDKVNAALPGQSFYADMAKNMFKAHREWIADGLSGLPGNQWSEFAYMVNYLKANLNDTDVVSGGGFVTDFWDTLYEGMYFSATTWLTIDGGLNRLPLSFHPMVDNATTMNRKIERVKYSSCSKKVTLQWRDNYNDTTFHNSSYDYAVVAVPFSVVKRWRFSDLPTTIGNAIAHVPYTSACKVALEFKTRFWERYANPIYGSCSTATDIPGIGSICYPSYNINGTGPATMLGSYISGGQWGEHWAAQTEAEHVQYVLDAMIEIHGDVAREQYTGKFNRRCWVLDPLEHGSWASPIVGQHELYLPEYFKTHNNMIFVGEHTSYTHAWIASALESGIRGSVQLMLELGLVDEAKATVEKWMARWIDV</sequence>
<dbReference type="GO" id="GO:0009063">
    <property type="term" value="P:amino acid catabolic process"/>
    <property type="evidence" value="ECO:0007669"/>
    <property type="project" value="TreeGrafter"/>
</dbReference>